<dbReference type="Proteomes" id="UP001155241">
    <property type="component" value="Unassembled WGS sequence"/>
</dbReference>
<reference evidence="3" key="1">
    <citation type="submission" date="2022-06" db="EMBL/GenBank/DDBJ databases">
        <title>Aeoliella straminimaris, a novel planctomycete from sediments.</title>
        <authorList>
            <person name="Vitorino I.R."/>
            <person name="Lage O.M."/>
        </authorList>
    </citation>
    <scope>NUCLEOTIDE SEQUENCE</scope>
    <source>
        <strain evidence="3">ICT_H6.2</strain>
    </source>
</reference>
<dbReference type="CDD" id="cd01066">
    <property type="entry name" value="APP_MetAP"/>
    <property type="match status" value="1"/>
</dbReference>
<dbReference type="Gene3D" id="3.90.230.10">
    <property type="entry name" value="Creatinase/methionine aminopeptidase superfamily"/>
    <property type="match status" value="1"/>
</dbReference>
<feature type="domain" description="Creatinase N-terminal" evidence="2">
    <location>
        <begin position="12"/>
        <end position="142"/>
    </location>
</feature>
<dbReference type="InterPro" id="IPR050659">
    <property type="entry name" value="Peptidase_M24B"/>
</dbReference>
<dbReference type="Gene3D" id="3.40.350.10">
    <property type="entry name" value="Creatinase/prolidase N-terminal domain"/>
    <property type="match status" value="1"/>
</dbReference>
<dbReference type="EMBL" id="JAMXLR010000055">
    <property type="protein sequence ID" value="MCO6045411.1"/>
    <property type="molecule type" value="Genomic_DNA"/>
</dbReference>
<evidence type="ECO:0000259" key="1">
    <source>
        <dbReference type="Pfam" id="PF00557"/>
    </source>
</evidence>
<organism evidence="3 4">
    <name type="scientific">Aeoliella straminimaris</name>
    <dbReference type="NCBI Taxonomy" id="2954799"/>
    <lineage>
        <taxon>Bacteria</taxon>
        <taxon>Pseudomonadati</taxon>
        <taxon>Planctomycetota</taxon>
        <taxon>Planctomycetia</taxon>
        <taxon>Pirellulales</taxon>
        <taxon>Lacipirellulaceae</taxon>
        <taxon>Aeoliella</taxon>
    </lineage>
</organism>
<dbReference type="InterPro" id="IPR000587">
    <property type="entry name" value="Creatinase_N"/>
</dbReference>
<dbReference type="InterPro" id="IPR000994">
    <property type="entry name" value="Pept_M24"/>
</dbReference>
<dbReference type="PANTHER" id="PTHR46112:SF2">
    <property type="entry name" value="XAA-PRO AMINOPEPTIDASE P-RELATED"/>
    <property type="match status" value="1"/>
</dbReference>
<gene>
    <name evidence="3" type="ORF">NG895_15990</name>
</gene>
<protein>
    <submittedName>
        <fullName evidence="3">Xaa-Pro peptidase family protein</fullName>
    </submittedName>
</protein>
<dbReference type="InterPro" id="IPR036005">
    <property type="entry name" value="Creatinase/aminopeptidase-like"/>
</dbReference>
<name>A0A9X2FGV0_9BACT</name>
<dbReference type="Pfam" id="PF00557">
    <property type="entry name" value="Peptidase_M24"/>
    <property type="match status" value="1"/>
</dbReference>
<comment type="caution">
    <text evidence="3">The sequence shown here is derived from an EMBL/GenBank/DDBJ whole genome shotgun (WGS) entry which is preliminary data.</text>
</comment>
<dbReference type="SUPFAM" id="SSF55920">
    <property type="entry name" value="Creatinase/aminopeptidase"/>
    <property type="match status" value="1"/>
</dbReference>
<accession>A0A9X2FGV0</accession>
<proteinExistence type="predicted"/>
<dbReference type="PANTHER" id="PTHR46112">
    <property type="entry name" value="AMINOPEPTIDASE"/>
    <property type="match status" value="1"/>
</dbReference>
<dbReference type="RefSeq" id="WP_252853525.1">
    <property type="nucleotide sequence ID" value="NZ_JAMXLR010000055.1"/>
</dbReference>
<feature type="domain" description="Peptidase M24" evidence="1">
    <location>
        <begin position="153"/>
        <end position="352"/>
    </location>
</feature>
<evidence type="ECO:0000259" key="2">
    <source>
        <dbReference type="Pfam" id="PF01321"/>
    </source>
</evidence>
<evidence type="ECO:0000313" key="4">
    <source>
        <dbReference type="Proteomes" id="UP001155241"/>
    </source>
</evidence>
<evidence type="ECO:0000313" key="3">
    <source>
        <dbReference type="EMBL" id="MCO6045411.1"/>
    </source>
</evidence>
<keyword evidence="4" id="KW-1185">Reference proteome</keyword>
<dbReference type="SUPFAM" id="SSF53092">
    <property type="entry name" value="Creatinase/prolidase N-terminal domain"/>
    <property type="match status" value="1"/>
</dbReference>
<dbReference type="InterPro" id="IPR029149">
    <property type="entry name" value="Creatin/AminoP/Spt16_N"/>
</dbReference>
<sequence>MPSLTTEGCLARRQLLLDAMRELKLDRVILTRGESINWLTGVHLGPLFTPTAALDADGRVTLVLPVRKIDTPAVADVVAGYEAKWHSTMRSDQPQASLQALGEAVGSGAKQLGGEFSVFPQYFEADASSQWTDIEPAMFRLRRHKHADELAMMAFANRANRKMYETARQMVRPGANEIDVFNQLQAAAVSELGEPLTYIGQDFRAAARGGAPRDREAQAGELWIFDLGVGYRGYYTDNARTLSVDGNPTERQVAAHAKLSEVFPLVESQVRPGVSCKAMFEEVQKFLDAADLGTFNHHLGHGVGLAPHEGPHLNPHWDDTFAVGDYFTAEPGLYAEDLNAGLRLEQNYVVTETGVELVTDWPLGV</sequence>
<dbReference type="Pfam" id="PF01321">
    <property type="entry name" value="Creatinase_N"/>
    <property type="match status" value="1"/>
</dbReference>
<dbReference type="AlphaFoldDB" id="A0A9X2FGV0"/>